<dbReference type="OrthoDB" id="9811036at2"/>
<dbReference type="Gene3D" id="3.40.30.10">
    <property type="entry name" value="Glutaredoxin"/>
    <property type="match status" value="1"/>
</dbReference>
<evidence type="ECO:0000313" key="1">
    <source>
        <dbReference type="EMBL" id="SEH88170.1"/>
    </source>
</evidence>
<dbReference type="InterPro" id="IPR036249">
    <property type="entry name" value="Thioredoxin-like_sf"/>
</dbReference>
<dbReference type="Proteomes" id="UP000176204">
    <property type="component" value="Chromosome I"/>
</dbReference>
<name>A0A1H6LI00_9BACT</name>
<protein>
    <submittedName>
        <fullName evidence="1">Thioredoxin-like fold</fullName>
    </submittedName>
</protein>
<evidence type="ECO:0000313" key="2">
    <source>
        <dbReference type="Proteomes" id="UP000176204"/>
    </source>
</evidence>
<reference evidence="2" key="1">
    <citation type="submission" date="2016-09" db="EMBL/GenBank/DDBJ databases">
        <authorList>
            <person name="Koehorst J."/>
        </authorList>
    </citation>
    <scope>NUCLEOTIDE SEQUENCE [LARGE SCALE GENOMIC DNA]</scope>
</reference>
<sequence length="309" mass="35317">MLSSAASIVLCCTISVVDEPRTDLVWLENIEQAVQKAKVEHKSVLASFLGPDWDATSRAVREEVLHTPAFAEYASKRFVCVEIRFPGFRPISPERCKYNTELKNRFQVGSYPSLVLLDANGLPYAQVVGGEELLDANEWIGQLKLTFRVKEKFDALMQDARHSSGMARATLLAHGVELIPENLQLCYEPVMQEIVKMDPDDMLGFAKKLDKLVRHRDQSERLDTLRDLVSDQKFDEADVMVDEMLASTDLLPEMRQKLLARYQMHRYAVRKKDMRKAYEILKAAYDAAPSSEMAPKLKEQLTRMKLYVE</sequence>
<keyword evidence="2" id="KW-1185">Reference proteome</keyword>
<organism evidence="1 2">
    <name type="scientific">Akkermansia glycaniphila</name>
    <dbReference type="NCBI Taxonomy" id="1679444"/>
    <lineage>
        <taxon>Bacteria</taxon>
        <taxon>Pseudomonadati</taxon>
        <taxon>Verrucomicrobiota</taxon>
        <taxon>Verrucomicrobiia</taxon>
        <taxon>Verrucomicrobiales</taxon>
        <taxon>Akkermansiaceae</taxon>
        <taxon>Akkermansia</taxon>
    </lineage>
</organism>
<dbReference type="KEGG" id="agl:PYTT_1425"/>
<dbReference type="EMBL" id="LT629973">
    <property type="protein sequence ID" value="SEH88170.1"/>
    <property type="molecule type" value="Genomic_DNA"/>
</dbReference>
<dbReference type="SUPFAM" id="SSF52833">
    <property type="entry name" value="Thioredoxin-like"/>
    <property type="match status" value="1"/>
</dbReference>
<dbReference type="STRING" id="1679444.PYTT_1425"/>
<dbReference type="Pfam" id="PF13899">
    <property type="entry name" value="Thioredoxin_7"/>
    <property type="match status" value="1"/>
</dbReference>
<proteinExistence type="predicted"/>
<accession>A0A1H6LI00</accession>
<dbReference type="AlphaFoldDB" id="A0A1H6LI00"/>
<gene>
    <name evidence="1" type="ORF">PYTT_1425</name>
</gene>